<dbReference type="Gene3D" id="1.25.40.10">
    <property type="entry name" value="Tetratricopeptide repeat domain"/>
    <property type="match status" value="1"/>
</dbReference>
<dbReference type="AlphaFoldDB" id="A0A518HXY8"/>
<organism evidence="1 2">
    <name type="scientific">Stieleria neptunia</name>
    <dbReference type="NCBI Taxonomy" id="2527979"/>
    <lineage>
        <taxon>Bacteria</taxon>
        <taxon>Pseudomonadati</taxon>
        <taxon>Planctomycetota</taxon>
        <taxon>Planctomycetia</taxon>
        <taxon>Pirellulales</taxon>
        <taxon>Pirellulaceae</taxon>
        <taxon>Stieleria</taxon>
    </lineage>
</organism>
<keyword evidence="2" id="KW-1185">Reference proteome</keyword>
<dbReference type="SUPFAM" id="SSF48452">
    <property type="entry name" value="TPR-like"/>
    <property type="match status" value="1"/>
</dbReference>
<reference evidence="1 2" key="1">
    <citation type="submission" date="2019-03" db="EMBL/GenBank/DDBJ databases">
        <title>Deep-cultivation of Planctomycetes and their phenomic and genomic characterization uncovers novel biology.</title>
        <authorList>
            <person name="Wiegand S."/>
            <person name="Jogler M."/>
            <person name="Boedeker C."/>
            <person name="Pinto D."/>
            <person name="Vollmers J."/>
            <person name="Rivas-Marin E."/>
            <person name="Kohn T."/>
            <person name="Peeters S.H."/>
            <person name="Heuer A."/>
            <person name="Rast P."/>
            <person name="Oberbeckmann S."/>
            <person name="Bunk B."/>
            <person name="Jeske O."/>
            <person name="Meyerdierks A."/>
            <person name="Storesund J.E."/>
            <person name="Kallscheuer N."/>
            <person name="Luecker S."/>
            <person name="Lage O.M."/>
            <person name="Pohl T."/>
            <person name="Merkel B.J."/>
            <person name="Hornburger P."/>
            <person name="Mueller R.-W."/>
            <person name="Bruemmer F."/>
            <person name="Labrenz M."/>
            <person name="Spormann A.M."/>
            <person name="Op den Camp H."/>
            <person name="Overmann J."/>
            <person name="Amann R."/>
            <person name="Jetten M.S.M."/>
            <person name="Mascher T."/>
            <person name="Medema M.H."/>
            <person name="Devos D.P."/>
            <person name="Kaster A.-K."/>
            <person name="Ovreas L."/>
            <person name="Rohde M."/>
            <person name="Galperin M.Y."/>
            <person name="Jogler C."/>
        </authorList>
    </citation>
    <scope>NUCLEOTIDE SEQUENCE [LARGE SCALE GENOMIC DNA]</scope>
    <source>
        <strain evidence="1 2">Enr13</strain>
    </source>
</reference>
<evidence type="ECO:0008006" key="3">
    <source>
        <dbReference type="Google" id="ProtNLM"/>
    </source>
</evidence>
<name>A0A518HXY8_9BACT</name>
<dbReference type="EMBL" id="CP037423">
    <property type="protein sequence ID" value="QDV45733.1"/>
    <property type="molecule type" value="Genomic_DNA"/>
</dbReference>
<dbReference type="KEGG" id="snep:Enr13x_56120"/>
<accession>A0A518HXY8</accession>
<proteinExistence type="predicted"/>
<sequence length="434" mass="48632">MQQPTQPSAASGSWTDQIQARFRCVLSDDLSRWFDDEIWRFADGSTGNRFASAIPPQELIDEAPAAIWPALMPCDFLPILTNTMGDWLCVRLAADNAAGQIVHWYHGGGDWIPWGDSLAEAIYFDHVRHKLPGSRRDHAISAGSAGDENDRTCQQLNRWAISRLEHRAASELEPLGGLELADAMIDRRISQAAVLCQLVIDALENPLLRDDALRALDIDDPERLQRGLFDNRLMETDWIDQVVANNVSHQQVLDQQDWDAAERHCRRASEIAPELGWAWDVLGYSQERSGNRTAAIDHYRSGLNCSIFTDQTVRVRTHGYCGEGQKFSAARLMQLGYEPSDAVEQGYFESLRVTSASDRRDQVREHFAALAQQAAPAQAHELWVRAGWDLGAEPMLAFAELLEQIAIAADAAGRTAQSELARTHRNCFRDRYGI</sequence>
<evidence type="ECO:0000313" key="1">
    <source>
        <dbReference type="EMBL" id="QDV45733.1"/>
    </source>
</evidence>
<dbReference type="Proteomes" id="UP000319004">
    <property type="component" value="Chromosome"/>
</dbReference>
<gene>
    <name evidence="1" type="ORF">Enr13x_56120</name>
</gene>
<dbReference type="InterPro" id="IPR011990">
    <property type="entry name" value="TPR-like_helical_dom_sf"/>
</dbReference>
<protein>
    <recommendedName>
        <fullName evidence="3">Tetratricopeptide repeat protein</fullName>
    </recommendedName>
</protein>
<evidence type="ECO:0000313" key="2">
    <source>
        <dbReference type="Proteomes" id="UP000319004"/>
    </source>
</evidence>
<dbReference type="OrthoDB" id="276926at2"/>
<dbReference type="RefSeq" id="WP_145389989.1">
    <property type="nucleotide sequence ID" value="NZ_CP037423.1"/>
</dbReference>